<proteinExistence type="predicted"/>
<accession>A0A1I4Y982</accession>
<dbReference type="EMBL" id="FOUY01000013">
    <property type="protein sequence ID" value="SFN34303.1"/>
    <property type="molecule type" value="Genomic_DNA"/>
</dbReference>
<evidence type="ECO:0000313" key="1">
    <source>
        <dbReference type="EMBL" id="SFN34303.1"/>
    </source>
</evidence>
<dbReference type="Proteomes" id="UP000199614">
    <property type="component" value="Unassembled WGS sequence"/>
</dbReference>
<gene>
    <name evidence="1" type="ORF">SAMN05216207_101315</name>
</gene>
<dbReference type="RefSeq" id="WP_093342844.1">
    <property type="nucleotide sequence ID" value="NZ_FOUY01000013.1"/>
</dbReference>
<keyword evidence="2" id="KW-1185">Reference proteome</keyword>
<sequence length="72" mass="7566">MYPSVPLSADPSVRGAIDRLSAEFAGRAPAAVVDRIVRGSRRDLDAAPVAALPELVERLARQRLLDGADVAG</sequence>
<protein>
    <submittedName>
        <fullName evidence="1">Uncharacterized protein</fullName>
    </submittedName>
</protein>
<reference evidence="1 2" key="1">
    <citation type="submission" date="2016-10" db="EMBL/GenBank/DDBJ databases">
        <authorList>
            <person name="de Groot N.N."/>
        </authorList>
    </citation>
    <scope>NUCLEOTIDE SEQUENCE [LARGE SCALE GENOMIC DNA]</scope>
    <source>
        <strain evidence="1 2">CGMCC 4.1877</strain>
    </source>
</reference>
<evidence type="ECO:0000313" key="2">
    <source>
        <dbReference type="Proteomes" id="UP000199614"/>
    </source>
</evidence>
<dbReference type="Gene3D" id="1.10.8.1060">
    <property type="entry name" value="Corynebacterium glutamicum thioredoxin-dependent arsenate reductase, N-terminal domain"/>
    <property type="match status" value="1"/>
</dbReference>
<organism evidence="1 2">
    <name type="scientific">Pseudonocardia ammonioxydans</name>
    <dbReference type="NCBI Taxonomy" id="260086"/>
    <lineage>
        <taxon>Bacteria</taxon>
        <taxon>Bacillati</taxon>
        <taxon>Actinomycetota</taxon>
        <taxon>Actinomycetes</taxon>
        <taxon>Pseudonocardiales</taxon>
        <taxon>Pseudonocardiaceae</taxon>
        <taxon>Pseudonocardia</taxon>
    </lineage>
</organism>
<dbReference type="NCBIfam" id="NF046112">
    <property type="entry name" value="MSMEG_6209_Nter"/>
    <property type="match status" value="1"/>
</dbReference>
<name>A0A1I4Y982_PSUAM</name>
<dbReference type="AlphaFoldDB" id="A0A1I4Y982"/>